<dbReference type="EMBL" id="MN739110">
    <property type="protein sequence ID" value="QHS89458.1"/>
    <property type="molecule type" value="Genomic_DNA"/>
</dbReference>
<reference evidence="1" key="1">
    <citation type="journal article" date="2020" name="Nature">
        <title>Giant virus diversity and host interactions through global metagenomics.</title>
        <authorList>
            <person name="Schulz F."/>
            <person name="Roux S."/>
            <person name="Paez-Espino D."/>
            <person name="Jungbluth S."/>
            <person name="Walsh D.A."/>
            <person name="Denef V.J."/>
            <person name="McMahon K.D."/>
            <person name="Konstantinidis K.T."/>
            <person name="Eloe-Fadrosh E.A."/>
            <person name="Kyrpides N.C."/>
            <person name="Woyke T."/>
        </authorList>
    </citation>
    <scope>NUCLEOTIDE SEQUENCE</scope>
    <source>
        <strain evidence="1">GVMAG-M-3300010158-60</strain>
    </source>
</reference>
<organism evidence="1">
    <name type="scientific">viral metagenome</name>
    <dbReference type="NCBI Taxonomy" id="1070528"/>
    <lineage>
        <taxon>unclassified sequences</taxon>
        <taxon>metagenomes</taxon>
        <taxon>organismal metagenomes</taxon>
    </lineage>
</organism>
<dbReference type="AlphaFoldDB" id="A0A6C0BD92"/>
<proteinExistence type="predicted"/>
<name>A0A6C0BD92_9ZZZZ</name>
<accession>A0A6C0BD92</accession>
<evidence type="ECO:0000313" key="1">
    <source>
        <dbReference type="EMBL" id="QHS89458.1"/>
    </source>
</evidence>
<sequence>MEKTKFDRVKETVHLLKQLQANGISETNGAYMDTKEALDAWIKTGEAADHVIQFRTYGRVGHLTLPKTADRAAEMVLKVTS</sequence>
<protein>
    <submittedName>
        <fullName evidence="1">Uncharacterized protein</fullName>
    </submittedName>
</protein>